<reference evidence="1" key="2">
    <citation type="journal article" date="2021" name="PeerJ">
        <title>Extensive microbial diversity within the chicken gut microbiome revealed by metagenomics and culture.</title>
        <authorList>
            <person name="Gilroy R."/>
            <person name="Ravi A."/>
            <person name="Getino M."/>
            <person name="Pursley I."/>
            <person name="Horton D.L."/>
            <person name="Alikhan N.F."/>
            <person name="Baker D."/>
            <person name="Gharbi K."/>
            <person name="Hall N."/>
            <person name="Watson M."/>
            <person name="Adriaenssens E.M."/>
            <person name="Foster-Nyarko E."/>
            <person name="Jarju S."/>
            <person name="Secka A."/>
            <person name="Antonio M."/>
            <person name="Oren A."/>
            <person name="Chaudhuri R.R."/>
            <person name="La Ragione R."/>
            <person name="Hildebrand F."/>
            <person name="Pallen M.J."/>
        </authorList>
    </citation>
    <scope>NUCLEOTIDE SEQUENCE</scope>
    <source>
        <strain evidence="1">ChiSjej6B24-2974</strain>
    </source>
</reference>
<evidence type="ECO:0000313" key="2">
    <source>
        <dbReference type="Proteomes" id="UP000824260"/>
    </source>
</evidence>
<protein>
    <submittedName>
        <fullName evidence="1">Uncharacterized protein</fullName>
    </submittedName>
</protein>
<evidence type="ECO:0000313" key="1">
    <source>
        <dbReference type="EMBL" id="HIQ82231.1"/>
    </source>
</evidence>
<organism evidence="1 2">
    <name type="scientific">Candidatus Pullichristensenella stercorigallinarum</name>
    <dbReference type="NCBI Taxonomy" id="2840909"/>
    <lineage>
        <taxon>Bacteria</taxon>
        <taxon>Bacillati</taxon>
        <taxon>Bacillota</taxon>
        <taxon>Clostridia</taxon>
        <taxon>Candidatus Pullichristensenella</taxon>
    </lineage>
</organism>
<name>A0A9D0ZMM0_9FIRM</name>
<gene>
    <name evidence="1" type="ORF">IAA52_03930</name>
</gene>
<reference evidence="1" key="1">
    <citation type="submission" date="2020-10" db="EMBL/GenBank/DDBJ databases">
        <authorList>
            <person name="Gilroy R."/>
        </authorList>
    </citation>
    <scope>NUCLEOTIDE SEQUENCE</scope>
    <source>
        <strain evidence="1">ChiSjej6B24-2974</strain>
    </source>
</reference>
<dbReference type="EMBL" id="DVFZ01000038">
    <property type="protein sequence ID" value="HIQ82231.1"/>
    <property type="molecule type" value="Genomic_DNA"/>
</dbReference>
<sequence length="290" mass="32073">MRIQTPRESRREIVGRISERLGIPARYEGAPGFAYTIGEITVERDGGIVSGNDALLESLKSMLVEQGWLEAGPVDEQAARAENDLEADGPDASPERMDIVSPLRDWTVTERISLLRTLYGRQCLLNRMMQGETLCIEETFVTAMTDDPPASVADFEARVRDGIEAGAVRGVAFEDGKFIFGTPCRPEEAARWTAYCELLDGVLRSAKAAKRVSITPHVDPESEKYRANSWLVRMGFAGAAHKELRHTLTAHLNGYAAFKSAAGMQAHREKYAAIRRRQCGSVRQSEGTEE</sequence>
<dbReference type="AlphaFoldDB" id="A0A9D0ZMM0"/>
<dbReference type="Proteomes" id="UP000824260">
    <property type="component" value="Unassembled WGS sequence"/>
</dbReference>
<accession>A0A9D0ZMM0</accession>
<proteinExistence type="predicted"/>
<comment type="caution">
    <text evidence="1">The sequence shown here is derived from an EMBL/GenBank/DDBJ whole genome shotgun (WGS) entry which is preliminary data.</text>
</comment>